<protein>
    <submittedName>
        <fullName evidence="2">Uncharacterized protein</fullName>
    </submittedName>
</protein>
<dbReference type="Gene3D" id="3.30.70.890">
    <property type="entry name" value="GHMP kinase, C-terminal domain"/>
    <property type="match status" value="1"/>
</dbReference>
<dbReference type="SUPFAM" id="SSF55060">
    <property type="entry name" value="GHMP Kinase, C-terminal domain"/>
    <property type="match status" value="1"/>
</dbReference>
<gene>
    <name evidence="2" type="ORF">WOLCODRAFT_152215</name>
</gene>
<evidence type="ECO:0000313" key="2">
    <source>
        <dbReference type="EMBL" id="PCH42179.1"/>
    </source>
</evidence>
<dbReference type="EMBL" id="KB468124">
    <property type="protein sequence ID" value="PCH42179.1"/>
    <property type="molecule type" value="Genomic_DNA"/>
</dbReference>
<reference evidence="2 3" key="1">
    <citation type="journal article" date="2012" name="Science">
        <title>The Paleozoic origin of enzymatic lignin decomposition reconstructed from 31 fungal genomes.</title>
        <authorList>
            <person name="Floudas D."/>
            <person name="Binder M."/>
            <person name="Riley R."/>
            <person name="Barry K."/>
            <person name="Blanchette R.A."/>
            <person name="Henrissat B."/>
            <person name="Martinez A.T."/>
            <person name="Otillar R."/>
            <person name="Spatafora J.W."/>
            <person name="Yadav J.S."/>
            <person name="Aerts A."/>
            <person name="Benoit I."/>
            <person name="Boyd A."/>
            <person name="Carlson A."/>
            <person name="Copeland A."/>
            <person name="Coutinho P.M."/>
            <person name="de Vries R.P."/>
            <person name="Ferreira P."/>
            <person name="Findley K."/>
            <person name="Foster B."/>
            <person name="Gaskell J."/>
            <person name="Glotzer D."/>
            <person name="Gorecki P."/>
            <person name="Heitman J."/>
            <person name="Hesse C."/>
            <person name="Hori C."/>
            <person name="Igarashi K."/>
            <person name="Jurgens J.A."/>
            <person name="Kallen N."/>
            <person name="Kersten P."/>
            <person name="Kohler A."/>
            <person name="Kuees U."/>
            <person name="Kumar T.K.A."/>
            <person name="Kuo A."/>
            <person name="LaButti K."/>
            <person name="Larrondo L.F."/>
            <person name="Lindquist E."/>
            <person name="Ling A."/>
            <person name="Lombard V."/>
            <person name="Lucas S."/>
            <person name="Lundell T."/>
            <person name="Martin R."/>
            <person name="McLaughlin D.J."/>
            <person name="Morgenstern I."/>
            <person name="Morin E."/>
            <person name="Murat C."/>
            <person name="Nagy L.G."/>
            <person name="Nolan M."/>
            <person name="Ohm R.A."/>
            <person name="Patyshakuliyeva A."/>
            <person name="Rokas A."/>
            <person name="Ruiz-Duenas F.J."/>
            <person name="Sabat G."/>
            <person name="Salamov A."/>
            <person name="Samejima M."/>
            <person name="Schmutz J."/>
            <person name="Slot J.C."/>
            <person name="St John F."/>
            <person name="Stenlid J."/>
            <person name="Sun H."/>
            <person name="Sun S."/>
            <person name="Syed K."/>
            <person name="Tsang A."/>
            <person name="Wiebenga A."/>
            <person name="Young D."/>
            <person name="Pisabarro A."/>
            <person name="Eastwood D.C."/>
            <person name="Martin F."/>
            <person name="Cullen D."/>
            <person name="Grigoriev I.V."/>
            <person name="Hibbett D.S."/>
        </authorList>
    </citation>
    <scope>NUCLEOTIDE SEQUENCE [LARGE SCALE GENOMIC DNA]</scope>
    <source>
        <strain evidence="2 3">MD-104</strain>
    </source>
</reference>
<evidence type="ECO:0000256" key="1">
    <source>
        <dbReference type="SAM" id="MobiDB-lite"/>
    </source>
</evidence>
<keyword evidence="3" id="KW-1185">Reference proteome</keyword>
<dbReference type="AlphaFoldDB" id="A0A2H3JTF9"/>
<feature type="region of interest" description="Disordered" evidence="1">
    <location>
        <begin position="76"/>
        <end position="107"/>
    </location>
</feature>
<accession>A0A2H3JTF9</accession>
<name>A0A2H3JTF9_WOLCO</name>
<feature type="compositionally biased region" description="Basic and acidic residues" evidence="1">
    <location>
        <begin position="81"/>
        <end position="98"/>
    </location>
</feature>
<sequence>MCLGAKDTPSDLSMETLRPARGDGQLRVTMEMTNSSSCTSRGSMATHFQLYKRTRQSLGRVANTLTELGMVLDASHQNAGEARENSRPKADELVRPAKEASAYGRRTTGTGWGSVTHLYAQDVCCLHSRPPRNNV</sequence>
<dbReference type="OrthoDB" id="187738at2759"/>
<evidence type="ECO:0000313" key="3">
    <source>
        <dbReference type="Proteomes" id="UP000218811"/>
    </source>
</evidence>
<dbReference type="InterPro" id="IPR036554">
    <property type="entry name" value="GHMP_kinase_C_sf"/>
</dbReference>
<organism evidence="2 3">
    <name type="scientific">Wolfiporia cocos (strain MD-104)</name>
    <name type="common">Brown rot fungus</name>
    <dbReference type="NCBI Taxonomy" id="742152"/>
    <lineage>
        <taxon>Eukaryota</taxon>
        <taxon>Fungi</taxon>
        <taxon>Dikarya</taxon>
        <taxon>Basidiomycota</taxon>
        <taxon>Agaricomycotina</taxon>
        <taxon>Agaricomycetes</taxon>
        <taxon>Polyporales</taxon>
        <taxon>Phaeolaceae</taxon>
        <taxon>Wolfiporia</taxon>
    </lineage>
</organism>
<dbReference type="Proteomes" id="UP000218811">
    <property type="component" value="Unassembled WGS sequence"/>
</dbReference>
<proteinExistence type="predicted"/>